<dbReference type="Gene3D" id="1.20.141.10">
    <property type="entry name" value="Chitosanase, subunit A, domain 1"/>
    <property type="match status" value="1"/>
</dbReference>
<sequence>MINNYPKWLSVILRKEGGYVNDPHDAGGETNMGISKRAFPDIDIKNLDVETASAIYKKYYWNQVKADQLPSGLDLVVFDGAVNSGPAQSAKWLQKALGIKADGVIGPVTLVALQGAPIASVIDKVLDQRLAFLKSLPTWSRFGKGWEARVEDIRKLAHVTK</sequence>
<evidence type="ECO:0000259" key="1">
    <source>
        <dbReference type="Pfam" id="PF05838"/>
    </source>
</evidence>
<dbReference type="EMBL" id="LR797814">
    <property type="protein sequence ID" value="CAB4240536.1"/>
    <property type="molecule type" value="Genomic_DNA"/>
</dbReference>
<dbReference type="InterPro" id="IPR023346">
    <property type="entry name" value="Lysozyme-like_dom_sf"/>
</dbReference>
<feature type="domain" description="TtsA-like Glycoside hydrolase family 108" evidence="1">
    <location>
        <begin position="10"/>
        <end position="85"/>
    </location>
</feature>
<dbReference type="Pfam" id="PF05838">
    <property type="entry name" value="Glyco_hydro_108"/>
    <property type="match status" value="1"/>
</dbReference>
<protein>
    <recommendedName>
        <fullName evidence="1">TtsA-like Glycoside hydrolase family 108 domain-containing protein</fullName>
    </recommendedName>
</protein>
<name>A0A6J5T7D6_9CAUD</name>
<organism evidence="2">
    <name type="scientific">uncultured Caudovirales phage</name>
    <dbReference type="NCBI Taxonomy" id="2100421"/>
    <lineage>
        <taxon>Viruses</taxon>
        <taxon>Duplodnaviria</taxon>
        <taxon>Heunggongvirae</taxon>
        <taxon>Uroviricota</taxon>
        <taxon>Caudoviricetes</taxon>
        <taxon>Peduoviridae</taxon>
        <taxon>Maltschvirus</taxon>
        <taxon>Maltschvirus maltsch</taxon>
    </lineage>
</organism>
<dbReference type="SUPFAM" id="SSF53955">
    <property type="entry name" value="Lysozyme-like"/>
    <property type="match status" value="1"/>
</dbReference>
<gene>
    <name evidence="2" type="ORF">UFOVP3_33</name>
</gene>
<reference evidence="2" key="1">
    <citation type="submission" date="2020-05" db="EMBL/GenBank/DDBJ databases">
        <authorList>
            <person name="Chiriac C."/>
            <person name="Salcher M."/>
            <person name="Ghai R."/>
            <person name="Kavagutti S V."/>
        </authorList>
    </citation>
    <scope>NUCLEOTIDE SEQUENCE</scope>
</reference>
<accession>A0A6J5T7D6</accession>
<dbReference type="InterPro" id="IPR008565">
    <property type="entry name" value="TtsA-like_GH18_dom"/>
</dbReference>
<proteinExistence type="predicted"/>
<evidence type="ECO:0000313" key="2">
    <source>
        <dbReference type="EMBL" id="CAB4240536.1"/>
    </source>
</evidence>
<dbReference type="CDD" id="cd13926">
    <property type="entry name" value="N-acetylmuramidase_GH108"/>
    <property type="match status" value="1"/>
</dbReference>